<sequence length="478" mass="53178">MPEININLLEPQQTEQKKRRYWLWVGLAIFFLIVATVISALLFGGEPSDANQPNPEKPGILRQIKNLILSSDRKLKGEKDDRINTLLLGMGGAGHDGAWLTDTIILISLKPSTNKIALLSIPRDLLTEIPGYGFRRINEANAMGELQSHGQGAELAKKVVENVIGLPIHYTVRVDFEGFIKVIDELGGVDVYVDRTFIDTQFPAPNYKFQTISFEKGWKKMDGQTALDYARSRHGNNGEGNDFARGRRQQKILAALKEKAFSFSTFFNLGHLQNIFENLNAHLQTDLELWEISRFYKMAKNLDYENMISRVLSAGTDQDPLVETNYNGAAVLAPRAGNYDEIKRLANNLFDISLIKTPQDTIAKTPAVPAGPRIQIQNGTWFLGLAALAKTDLEQKGIVIDSVANAKQRNYEKTIIYDFSQGKYAAATDKLSEELNAKISSDAPTDLSDEPLPDILIIIGKDKAQSSNAQLIQTNTTL</sequence>
<evidence type="ECO:0000259" key="3">
    <source>
        <dbReference type="Pfam" id="PF03816"/>
    </source>
</evidence>
<comment type="caution">
    <text evidence="5">The sequence shown here is derived from an EMBL/GenBank/DDBJ whole genome shotgun (WGS) entry which is preliminary data.</text>
</comment>
<dbReference type="EMBL" id="LCAV01000006">
    <property type="protein sequence ID" value="KKR99485.1"/>
    <property type="molecule type" value="Genomic_DNA"/>
</dbReference>
<dbReference type="Pfam" id="PF13399">
    <property type="entry name" value="LytR_C"/>
    <property type="match status" value="1"/>
</dbReference>
<dbReference type="NCBIfam" id="TIGR00350">
    <property type="entry name" value="lytR_cpsA_psr"/>
    <property type="match status" value="1"/>
</dbReference>
<dbReference type="PANTHER" id="PTHR33392">
    <property type="entry name" value="POLYISOPRENYL-TEICHOIC ACID--PEPTIDOGLYCAN TEICHOIC ACID TRANSFERASE TAGU"/>
    <property type="match status" value="1"/>
</dbReference>
<keyword evidence="2" id="KW-1133">Transmembrane helix</keyword>
<evidence type="ECO:0000313" key="5">
    <source>
        <dbReference type="EMBL" id="KKR99485.1"/>
    </source>
</evidence>
<evidence type="ECO:0000256" key="1">
    <source>
        <dbReference type="ARBA" id="ARBA00006068"/>
    </source>
</evidence>
<organism evidence="5 6">
    <name type="scientific">Candidatus Magasanikbacteria bacterium GW2011_GWC2_41_17</name>
    <dbReference type="NCBI Taxonomy" id="1619048"/>
    <lineage>
        <taxon>Bacteria</taxon>
        <taxon>Candidatus Magasanikiibacteriota</taxon>
    </lineage>
</organism>
<dbReference type="Proteomes" id="UP000034108">
    <property type="component" value="Unassembled WGS sequence"/>
</dbReference>
<dbReference type="AlphaFoldDB" id="A0A0G0XRE0"/>
<feature type="transmembrane region" description="Helical" evidence="2">
    <location>
        <begin position="21"/>
        <end position="43"/>
    </location>
</feature>
<protein>
    <submittedName>
        <fullName evidence="5">Cell envelope-related transcriptional attenuator</fullName>
    </submittedName>
</protein>
<evidence type="ECO:0000313" key="6">
    <source>
        <dbReference type="Proteomes" id="UP000034108"/>
    </source>
</evidence>
<reference evidence="5 6" key="1">
    <citation type="journal article" date="2015" name="Nature">
        <title>rRNA introns, odd ribosomes, and small enigmatic genomes across a large radiation of phyla.</title>
        <authorList>
            <person name="Brown C.T."/>
            <person name="Hug L.A."/>
            <person name="Thomas B.C."/>
            <person name="Sharon I."/>
            <person name="Castelle C.J."/>
            <person name="Singh A."/>
            <person name="Wilkins M.J."/>
            <person name="Williams K.H."/>
            <person name="Banfield J.F."/>
        </authorList>
    </citation>
    <scope>NUCLEOTIDE SEQUENCE [LARGE SCALE GENOMIC DNA]</scope>
</reference>
<feature type="domain" description="LytR/CpsA/Psr regulator C-terminal" evidence="4">
    <location>
        <begin position="373"/>
        <end position="462"/>
    </location>
</feature>
<evidence type="ECO:0000259" key="4">
    <source>
        <dbReference type="Pfam" id="PF13399"/>
    </source>
</evidence>
<gene>
    <name evidence="5" type="ORF">UU49_C0006G0041</name>
</gene>
<dbReference type="Pfam" id="PF03816">
    <property type="entry name" value="LytR_cpsA_psr"/>
    <property type="match status" value="1"/>
</dbReference>
<keyword evidence="2" id="KW-0812">Transmembrane</keyword>
<feature type="domain" description="Cell envelope-related transcriptional attenuator" evidence="3">
    <location>
        <begin position="101"/>
        <end position="260"/>
    </location>
</feature>
<dbReference type="PANTHER" id="PTHR33392:SF6">
    <property type="entry name" value="POLYISOPRENYL-TEICHOIC ACID--PEPTIDOGLYCAN TEICHOIC ACID TRANSFERASE TAGU"/>
    <property type="match status" value="1"/>
</dbReference>
<accession>A0A0G0XRE0</accession>
<evidence type="ECO:0000256" key="2">
    <source>
        <dbReference type="SAM" id="Phobius"/>
    </source>
</evidence>
<dbReference type="STRING" id="1619048.UU49_C0006G0041"/>
<dbReference type="InterPro" id="IPR004474">
    <property type="entry name" value="LytR_CpsA_psr"/>
</dbReference>
<dbReference type="Gene3D" id="3.30.70.2390">
    <property type="match status" value="1"/>
</dbReference>
<dbReference type="InterPro" id="IPR027381">
    <property type="entry name" value="LytR/CpsA/Psr_C"/>
</dbReference>
<dbReference type="Gene3D" id="3.40.630.190">
    <property type="entry name" value="LCP protein"/>
    <property type="match status" value="1"/>
</dbReference>
<name>A0A0G0XRE0_9BACT</name>
<comment type="similarity">
    <text evidence="1">Belongs to the LytR/CpsA/Psr (LCP) family.</text>
</comment>
<proteinExistence type="inferred from homology"/>
<keyword evidence="2" id="KW-0472">Membrane</keyword>
<dbReference type="InterPro" id="IPR050922">
    <property type="entry name" value="LytR/CpsA/Psr_CW_biosynth"/>
</dbReference>